<dbReference type="RefSeq" id="XP_024663403.1">
    <property type="nucleotide sequence ID" value="XM_024807635.1"/>
</dbReference>
<evidence type="ECO:0000313" key="12">
    <source>
        <dbReference type="EMBL" id="PRT53457.1"/>
    </source>
</evidence>
<evidence type="ECO:0000256" key="11">
    <source>
        <dbReference type="PIRSR" id="PIRSR604469-1"/>
    </source>
</evidence>
<gene>
    <name evidence="12" type="ORF">B9G98_01077</name>
</gene>
<dbReference type="NCBIfam" id="TIGR01488">
    <property type="entry name" value="HAD-SF-IB"/>
    <property type="match status" value="1"/>
</dbReference>
<keyword evidence="7" id="KW-0378">Hydrolase</keyword>
<dbReference type="EC" id="3.1.3.3" evidence="4"/>
<dbReference type="InterPro" id="IPR023214">
    <property type="entry name" value="HAD_sf"/>
</dbReference>
<dbReference type="UniPathway" id="UPA00135">
    <property type="reaction ID" value="UER00198"/>
</dbReference>
<dbReference type="SFLD" id="SFLDF00029">
    <property type="entry name" value="phosphoserine_phosphatase"/>
    <property type="match status" value="1"/>
</dbReference>
<keyword evidence="13" id="KW-1185">Reference proteome</keyword>
<protein>
    <recommendedName>
        <fullName evidence="4">phosphoserine phosphatase</fullName>
        <ecNumber evidence="4">3.1.3.3</ecNumber>
    </recommendedName>
    <alternativeName>
        <fullName evidence="10">O-phosphoserine phosphohydrolase</fullName>
    </alternativeName>
</protein>
<keyword evidence="8" id="KW-0460">Magnesium</keyword>
<evidence type="ECO:0000256" key="3">
    <source>
        <dbReference type="ARBA" id="ARBA00009184"/>
    </source>
</evidence>
<dbReference type="GO" id="GO:0036424">
    <property type="term" value="F:L-phosphoserine phosphatase activity"/>
    <property type="evidence" value="ECO:0007669"/>
    <property type="project" value="InterPro"/>
</dbReference>
<dbReference type="OrthoDB" id="27226at2759"/>
<dbReference type="InterPro" id="IPR004469">
    <property type="entry name" value="PSP"/>
</dbReference>
<dbReference type="PANTHER" id="PTHR43344:SF2">
    <property type="entry name" value="PHOSPHOSERINE PHOSPHATASE"/>
    <property type="match status" value="1"/>
</dbReference>
<keyword evidence="6" id="KW-0479">Metal-binding</keyword>
<comment type="caution">
    <text evidence="12">The sequence shown here is derived from an EMBL/GenBank/DDBJ whole genome shotgun (WGS) entry which is preliminary data.</text>
</comment>
<evidence type="ECO:0000313" key="13">
    <source>
        <dbReference type="Proteomes" id="UP000238350"/>
    </source>
</evidence>
<dbReference type="InterPro" id="IPR036412">
    <property type="entry name" value="HAD-like_sf"/>
</dbReference>
<sequence length="289" mass="31416">MTVLTALSKSTIPAGFKTGLVELLQQNNVAISNHKDLNPSGSAIEYELEGYHDGVKNKLYNFSNESKVDIVVQPSHPTRQKKLVVFDMDSTLIQHEVIDMIAAYAGVEEEVSRVTEAAMRGELDFNASLEERVKLLKGVPVTVYNDIKKKLNLTPGALELCKGLKENGVKMAVLSGGFQPFVDWIKEVLGLDYAYANVLADDGEKLEGKTVGRVVNAEVKAQLLAEIAEKEGIPIEYTVAVGDGSNDLKMMDRAGFGVAFSAKPIVQAKAPSRLNTGNLADILYILGYN</sequence>
<evidence type="ECO:0000256" key="9">
    <source>
        <dbReference type="ARBA" id="ARBA00023299"/>
    </source>
</evidence>
<keyword evidence="9" id="KW-0718">Serine biosynthesis</keyword>
<dbReference type="Proteomes" id="UP000238350">
    <property type="component" value="Unassembled WGS sequence"/>
</dbReference>
<reference evidence="12 13" key="1">
    <citation type="submission" date="2017-04" db="EMBL/GenBank/DDBJ databases">
        <title>Genome sequencing of [Candida] sorbophila.</title>
        <authorList>
            <person name="Ahn J.O."/>
        </authorList>
    </citation>
    <scope>NUCLEOTIDE SEQUENCE [LARGE SCALE GENOMIC DNA]</scope>
    <source>
        <strain evidence="12 13">DS02</strain>
    </source>
</reference>
<evidence type="ECO:0000256" key="5">
    <source>
        <dbReference type="ARBA" id="ARBA00022605"/>
    </source>
</evidence>
<dbReference type="CDD" id="cd07500">
    <property type="entry name" value="HAD_PSP"/>
    <property type="match status" value="1"/>
</dbReference>
<feature type="active site" description="Nucleophile" evidence="11">
    <location>
        <position position="87"/>
    </location>
</feature>
<evidence type="ECO:0000256" key="7">
    <source>
        <dbReference type="ARBA" id="ARBA00022801"/>
    </source>
</evidence>
<comment type="similarity">
    <text evidence="3">Belongs to the HAD-like hydrolase superfamily. SerB family.</text>
</comment>
<evidence type="ECO:0000256" key="8">
    <source>
        <dbReference type="ARBA" id="ARBA00022842"/>
    </source>
</evidence>
<feature type="active site" description="Proton donor" evidence="11">
    <location>
        <position position="89"/>
    </location>
</feature>
<dbReference type="AlphaFoldDB" id="A0A2T0FER7"/>
<dbReference type="NCBIfam" id="TIGR00338">
    <property type="entry name" value="serB"/>
    <property type="match status" value="1"/>
</dbReference>
<evidence type="ECO:0000256" key="6">
    <source>
        <dbReference type="ARBA" id="ARBA00022723"/>
    </source>
</evidence>
<dbReference type="InterPro" id="IPR050582">
    <property type="entry name" value="HAD-like_SerB"/>
</dbReference>
<dbReference type="SFLD" id="SFLDG01137">
    <property type="entry name" value="C1.6.1:_Phosphoserine_Phosphat"/>
    <property type="match status" value="1"/>
</dbReference>
<evidence type="ECO:0000256" key="2">
    <source>
        <dbReference type="ARBA" id="ARBA00005135"/>
    </source>
</evidence>
<evidence type="ECO:0000256" key="1">
    <source>
        <dbReference type="ARBA" id="ARBA00001946"/>
    </source>
</evidence>
<evidence type="ECO:0000256" key="10">
    <source>
        <dbReference type="ARBA" id="ARBA00031693"/>
    </source>
</evidence>
<dbReference type="GO" id="GO:0006564">
    <property type="term" value="P:L-serine biosynthetic process"/>
    <property type="evidence" value="ECO:0007669"/>
    <property type="project" value="UniProtKB-KW"/>
</dbReference>
<dbReference type="Pfam" id="PF00702">
    <property type="entry name" value="Hydrolase"/>
    <property type="match status" value="1"/>
</dbReference>
<organism evidence="12 13">
    <name type="scientific">Wickerhamiella sorbophila</name>
    <dbReference type="NCBI Taxonomy" id="45607"/>
    <lineage>
        <taxon>Eukaryota</taxon>
        <taxon>Fungi</taxon>
        <taxon>Dikarya</taxon>
        <taxon>Ascomycota</taxon>
        <taxon>Saccharomycotina</taxon>
        <taxon>Dipodascomycetes</taxon>
        <taxon>Dipodascales</taxon>
        <taxon>Trichomonascaceae</taxon>
        <taxon>Wickerhamiella</taxon>
    </lineage>
</organism>
<evidence type="ECO:0000256" key="4">
    <source>
        <dbReference type="ARBA" id="ARBA00012640"/>
    </source>
</evidence>
<dbReference type="PANTHER" id="PTHR43344">
    <property type="entry name" value="PHOSPHOSERINE PHOSPHATASE"/>
    <property type="match status" value="1"/>
</dbReference>
<keyword evidence="5" id="KW-0028">Amino-acid biosynthesis</keyword>
<dbReference type="STRING" id="45607.A0A2T0FER7"/>
<dbReference type="GO" id="GO:0000287">
    <property type="term" value="F:magnesium ion binding"/>
    <property type="evidence" value="ECO:0007669"/>
    <property type="project" value="TreeGrafter"/>
</dbReference>
<dbReference type="GO" id="GO:0005737">
    <property type="term" value="C:cytoplasm"/>
    <property type="evidence" value="ECO:0007669"/>
    <property type="project" value="TreeGrafter"/>
</dbReference>
<dbReference type="EMBL" id="NDIQ01000001">
    <property type="protein sequence ID" value="PRT53457.1"/>
    <property type="molecule type" value="Genomic_DNA"/>
</dbReference>
<dbReference type="Gene3D" id="3.40.50.1000">
    <property type="entry name" value="HAD superfamily/HAD-like"/>
    <property type="match status" value="1"/>
</dbReference>
<dbReference type="GeneID" id="36514826"/>
<dbReference type="SUPFAM" id="SSF56784">
    <property type="entry name" value="HAD-like"/>
    <property type="match status" value="1"/>
</dbReference>
<accession>A0A2T0FER7</accession>
<dbReference type="SFLD" id="SFLDG01136">
    <property type="entry name" value="C1.6:_Phosphoserine_Phosphatas"/>
    <property type="match status" value="1"/>
</dbReference>
<comment type="cofactor">
    <cofactor evidence="1">
        <name>Mg(2+)</name>
        <dbReference type="ChEBI" id="CHEBI:18420"/>
    </cofactor>
</comment>
<comment type="pathway">
    <text evidence="2">Amino-acid biosynthesis; L-serine biosynthesis; L-serine from 3-phospho-D-glycerate: step 3/3.</text>
</comment>
<proteinExistence type="inferred from homology"/>
<name>A0A2T0FER7_9ASCO</name>
<dbReference type="SFLD" id="SFLDS00003">
    <property type="entry name" value="Haloacid_Dehalogenase"/>
    <property type="match status" value="1"/>
</dbReference>